<evidence type="ECO:0000313" key="2">
    <source>
        <dbReference type="Proteomes" id="UP000037046"/>
    </source>
</evidence>
<dbReference type="PATRIC" id="fig|74031.6.peg.2613"/>
<name>A0A0L6CSY7_9RHOB</name>
<dbReference type="SUPFAM" id="SSF51735">
    <property type="entry name" value="NAD(P)-binding Rossmann-fold domains"/>
    <property type="match status" value="1"/>
</dbReference>
<evidence type="ECO:0000313" key="1">
    <source>
        <dbReference type="EMBL" id="KNX40874.1"/>
    </source>
</evidence>
<dbReference type="InterPro" id="IPR036291">
    <property type="entry name" value="NAD(P)-bd_dom_sf"/>
</dbReference>
<gene>
    <name evidence="1" type="ORF">ROTO_25620</name>
</gene>
<dbReference type="AlphaFoldDB" id="A0A0L6CSY7"/>
<evidence type="ECO:0008006" key="3">
    <source>
        <dbReference type="Google" id="ProtNLM"/>
    </source>
</evidence>
<comment type="caution">
    <text evidence="1">The sequence shown here is derived from an EMBL/GenBank/DDBJ whole genome shotgun (WGS) entry which is preliminary data.</text>
</comment>
<organism evidence="1 2">
    <name type="scientific">Roseovarius tolerans</name>
    <dbReference type="NCBI Taxonomy" id="74031"/>
    <lineage>
        <taxon>Bacteria</taxon>
        <taxon>Pseudomonadati</taxon>
        <taxon>Pseudomonadota</taxon>
        <taxon>Alphaproteobacteria</taxon>
        <taxon>Rhodobacterales</taxon>
        <taxon>Roseobacteraceae</taxon>
        <taxon>Roseovarius</taxon>
    </lineage>
</organism>
<dbReference type="Proteomes" id="UP000037046">
    <property type="component" value="Unassembled WGS sequence"/>
</dbReference>
<proteinExistence type="predicted"/>
<protein>
    <recommendedName>
        <fullName evidence="3">Short chain dehydrogenase</fullName>
    </recommendedName>
</protein>
<sequence>MNGGLSDKTVMIAAAGCDAGRCLADACAQAGARVVVLEQTASRARAVARAWPDRIETLGLNALRPDHCDRLGAVWDATPLDLLLHLQPLRMPRRPGAAISAIPALSRALLPGLAAGAGRVIAVFRAPGPGARAEGLAYDAAMCALAGHMQEEFGNRAMVNALRLAPEGAECSCGARLWPAVAMLTAGERAGPCGSVLHLGPE</sequence>
<dbReference type="EMBL" id="LGVV01000037">
    <property type="protein sequence ID" value="KNX40874.1"/>
    <property type="molecule type" value="Genomic_DNA"/>
</dbReference>
<dbReference type="STRING" id="74031.SAMN04488077_10137"/>
<accession>A0A0L6CSY7</accession>
<keyword evidence="2" id="KW-1185">Reference proteome</keyword>
<reference evidence="2" key="1">
    <citation type="submission" date="2015-07" db="EMBL/GenBank/DDBJ databases">
        <title>Draft Genome Sequence of Roseovarius tolerans EL-164, a producer of N-Acylated Alanine Methyl Esters (NAMEs).</title>
        <authorList>
            <person name="Voget S."/>
            <person name="Bruns H."/>
            <person name="Wagner-Doebler I."/>
            <person name="Schulz S."/>
            <person name="Daniel R."/>
        </authorList>
    </citation>
    <scope>NUCLEOTIDE SEQUENCE [LARGE SCALE GENOMIC DNA]</scope>
    <source>
        <strain evidence="2">EL-164</strain>
    </source>
</reference>
<dbReference type="Gene3D" id="3.40.50.720">
    <property type="entry name" value="NAD(P)-binding Rossmann-like Domain"/>
    <property type="match status" value="1"/>
</dbReference>